<evidence type="ECO:0000256" key="4">
    <source>
        <dbReference type="PIRSR" id="PIRSR000390-2"/>
    </source>
</evidence>
<comment type="caution">
    <text evidence="6">The sequence shown here is derived from an EMBL/GenBank/DDBJ whole genome shotgun (WGS) entry which is preliminary data.</text>
</comment>
<dbReference type="PANTHER" id="PTHR30244">
    <property type="entry name" value="TRANSAMINASE"/>
    <property type="match status" value="1"/>
</dbReference>
<keyword evidence="1 4" id="KW-0663">Pyridoxal phosphate</keyword>
<protein>
    <submittedName>
        <fullName evidence="6">Glutamine--scyllo-inositol aminotransferase</fullName>
    </submittedName>
</protein>
<dbReference type="Proteomes" id="UP000597444">
    <property type="component" value="Unassembled WGS sequence"/>
</dbReference>
<dbReference type="Gene3D" id="3.90.1150.10">
    <property type="entry name" value="Aspartate Aminotransferase, domain 1"/>
    <property type="match status" value="1"/>
</dbReference>
<dbReference type="InterPro" id="IPR015421">
    <property type="entry name" value="PyrdxlP-dep_Trfase_major"/>
</dbReference>
<dbReference type="PANTHER" id="PTHR30244:SF36">
    <property type="entry name" value="3-OXO-GLUCOSE-6-PHOSPHATE:GLUTAMATE AMINOTRANSFERASE"/>
    <property type="match status" value="1"/>
</dbReference>
<dbReference type="EMBL" id="BNJK01000001">
    <property type="protein sequence ID" value="GHO91688.1"/>
    <property type="molecule type" value="Genomic_DNA"/>
</dbReference>
<dbReference type="AlphaFoldDB" id="A0A8J3N0N4"/>
<sequence length="375" mass="41497">MHALKVPLVDLRTQYLALKPEIMSAIEGVLDEMHLFLGPELQKFERSFAAYCECLYGVGTSSGTDALALALRACNIGPGDEVITVSNTFIATVEAIALVGATPVFVDIDPDTYLMQWQQLDQVYTSRTKALLPVHLYGHPAEMEPILDFARSHNLYVIEDASQAHGGTYQGRRVGSFGDIACFSLYYSKNLGAFGEAGVCTTSDPVLREKMCMIRDHGSRVRYCHELMGVNARLDEIQAALLQVKLPHLESWNAARQSHAAFYSEHLLDVVEAVPIVRSWASHVYCYYVVQVPERDQFRLALEKEGIGTNIHYPTPIHLQPACAAYGYTRGMLPVTEAVAERIVSLPMYPELTPEQLELVVAAVKKHIVGNVSAV</sequence>
<feature type="modified residue" description="N6-(pyridoxal phosphate)lysine" evidence="4">
    <location>
        <position position="189"/>
    </location>
</feature>
<comment type="similarity">
    <text evidence="2 5">Belongs to the DegT/DnrJ/EryC1 family.</text>
</comment>
<accession>A0A8J3N0N4</accession>
<evidence type="ECO:0000256" key="1">
    <source>
        <dbReference type="ARBA" id="ARBA00022898"/>
    </source>
</evidence>
<keyword evidence="6" id="KW-0032">Aminotransferase</keyword>
<keyword evidence="7" id="KW-1185">Reference proteome</keyword>
<proteinExistence type="inferred from homology"/>
<gene>
    <name evidence="6" type="ORF">KSF_017360</name>
</gene>
<reference evidence="6" key="1">
    <citation type="submission" date="2020-10" db="EMBL/GenBank/DDBJ databases">
        <title>Taxonomic study of unclassified bacteria belonging to the class Ktedonobacteria.</title>
        <authorList>
            <person name="Yabe S."/>
            <person name="Wang C.M."/>
            <person name="Zheng Y."/>
            <person name="Sakai Y."/>
            <person name="Cavaletti L."/>
            <person name="Monciardini P."/>
            <person name="Donadio S."/>
        </authorList>
    </citation>
    <scope>NUCLEOTIDE SEQUENCE</scope>
    <source>
        <strain evidence="6">ID150040</strain>
    </source>
</reference>
<dbReference type="SUPFAM" id="SSF53383">
    <property type="entry name" value="PLP-dependent transferases"/>
    <property type="match status" value="1"/>
</dbReference>
<dbReference type="GO" id="GO:0000271">
    <property type="term" value="P:polysaccharide biosynthetic process"/>
    <property type="evidence" value="ECO:0007669"/>
    <property type="project" value="TreeGrafter"/>
</dbReference>
<evidence type="ECO:0000313" key="6">
    <source>
        <dbReference type="EMBL" id="GHO91688.1"/>
    </source>
</evidence>
<dbReference type="PIRSF" id="PIRSF000390">
    <property type="entry name" value="PLP_StrS"/>
    <property type="match status" value="1"/>
</dbReference>
<dbReference type="InterPro" id="IPR015424">
    <property type="entry name" value="PyrdxlP-dep_Trfase"/>
</dbReference>
<dbReference type="GO" id="GO:0030170">
    <property type="term" value="F:pyridoxal phosphate binding"/>
    <property type="evidence" value="ECO:0007669"/>
    <property type="project" value="TreeGrafter"/>
</dbReference>
<evidence type="ECO:0000256" key="5">
    <source>
        <dbReference type="RuleBase" id="RU004508"/>
    </source>
</evidence>
<dbReference type="InterPro" id="IPR015422">
    <property type="entry name" value="PyrdxlP-dep_Trfase_small"/>
</dbReference>
<name>A0A8J3N0N4_9CHLR</name>
<organism evidence="6 7">
    <name type="scientific">Reticulibacter mediterranei</name>
    <dbReference type="NCBI Taxonomy" id="2778369"/>
    <lineage>
        <taxon>Bacteria</taxon>
        <taxon>Bacillati</taxon>
        <taxon>Chloroflexota</taxon>
        <taxon>Ktedonobacteria</taxon>
        <taxon>Ktedonobacterales</taxon>
        <taxon>Reticulibacteraceae</taxon>
        <taxon>Reticulibacter</taxon>
    </lineage>
</organism>
<dbReference type="InterPro" id="IPR000653">
    <property type="entry name" value="DegT/StrS_aminotransferase"/>
</dbReference>
<evidence type="ECO:0000256" key="2">
    <source>
        <dbReference type="ARBA" id="ARBA00037999"/>
    </source>
</evidence>
<keyword evidence="6" id="KW-0808">Transferase</keyword>
<dbReference type="Gene3D" id="3.40.640.10">
    <property type="entry name" value="Type I PLP-dependent aspartate aminotransferase-like (Major domain)"/>
    <property type="match status" value="1"/>
</dbReference>
<dbReference type="RefSeq" id="WP_220202569.1">
    <property type="nucleotide sequence ID" value="NZ_BNJK01000001.1"/>
</dbReference>
<feature type="active site" description="Proton acceptor" evidence="3">
    <location>
        <position position="189"/>
    </location>
</feature>
<dbReference type="CDD" id="cd00616">
    <property type="entry name" value="AHBA_syn"/>
    <property type="match status" value="1"/>
</dbReference>
<evidence type="ECO:0000313" key="7">
    <source>
        <dbReference type="Proteomes" id="UP000597444"/>
    </source>
</evidence>
<evidence type="ECO:0000256" key="3">
    <source>
        <dbReference type="PIRSR" id="PIRSR000390-1"/>
    </source>
</evidence>
<dbReference type="Pfam" id="PF01041">
    <property type="entry name" value="DegT_DnrJ_EryC1"/>
    <property type="match status" value="1"/>
</dbReference>
<dbReference type="GO" id="GO:0008483">
    <property type="term" value="F:transaminase activity"/>
    <property type="evidence" value="ECO:0007669"/>
    <property type="project" value="UniProtKB-KW"/>
</dbReference>